<name>U1PIB8_9EURY</name>
<proteinExistence type="predicted"/>
<sequence length="61" mass="6686">MGQYRTLTYLDWGLIGILTVGGVLWQLSIGNSFTSRATSAALAGGLTLAISMRLARRYHER</sequence>
<reference evidence="2 3" key="1">
    <citation type="journal article" date="2013" name="PLoS ONE">
        <title>Assembly-driven community genomics of a hypersaline microbial ecosystem.</title>
        <authorList>
            <person name="Podell S."/>
            <person name="Ugalde J.A."/>
            <person name="Narasingarao P."/>
            <person name="Banfield J.F."/>
            <person name="Heidelberg K.B."/>
            <person name="Allen E.E."/>
        </authorList>
    </citation>
    <scope>NUCLEOTIDE SEQUENCE [LARGE SCALE GENOMIC DNA]</scope>
    <source>
        <strain evidence="3">J07HQW1</strain>
    </source>
</reference>
<dbReference type="STRING" id="1238424.J07HQW1_01930"/>
<dbReference type="AlphaFoldDB" id="U1PIB8"/>
<evidence type="ECO:0000313" key="2">
    <source>
        <dbReference type="EMBL" id="ERG91896.1"/>
    </source>
</evidence>
<dbReference type="HOGENOM" id="CLU_2911413_0_0_2"/>
<feature type="transmembrane region" description="Helical" evidence="1">
    <location>
        <begin position="37"/>
        <end position="55"/>
    </location>
</feature>
<gene>
    <name evidence="2" type="ORF">J07HQW1_01930</name>
</gene>
<protein>
    <submittedName>
        <fullName evidence="2">Uncharacterized protein</fullName>
    </submittedName>
</protein>
<organism evidence="2 3">
    <name type="scientific">Haloquadratum walsbyi J07HQW1</name>
    <dbReference type="NCBI Taxonomy" id="1238424"/>
    <lineage>
        <taxon>Archaea</taxon>
        <taxon>Methanobacteriati</taxon>
        <taxon>Methanobacteriota</taxon>
        <taxon>Stenosarchaea group</taxon>
        <taxon>Halobacteria</taxon>
        <taxon>Halobacteriales</taxon>
        <taxon>Haloferacaceae</taxon>
        <taxon>Haloquadratum</taxon>
    </lineage>
</organism>
<evidence type="ECO:0000313" key="3">
    <source>
        <dbReference type="Proteomes" id="UP000030649"/>
    </source>
</evidence>
<accession>U1PIB8</accession>
<keyword evidence="1" id="KW-0812">Transmembrane</keyword>
<feature type="transmembrane region" description="Helical" evidence="1">
    <location>
        <begin position="7"/>
        <end position="25"/>
    </location>
</feature>
<keyword evidence="1" id="KW-1133">Transmembrane helix</keyword>
<dbReference type="EMBL" id="KE356560">
    <property type="protein sequence ID" value="ERG91896.1"/>
    <property type="molecule type" value="Genomic_DNA"/>
</dbReference>
<dbReference type="Proteomes" id="UP000030649">
    <property type="component" value="Unassembled WGS sequence"/>
</dbReference>
<keyword evidence="1" id="KW-0472">Membrane</keyword>
<evidence type="ECO:0000256" key="1">
    <source>
        <dbReference type="SAM" id="Phobius"/>
    </source>
</evidence>